<sequence length="75" mass="8028">MGPCCCCCCCSCCWCDKRNAACALSSPLLRAIQHGHGRHRHPHAFVCSRRAPACDKIATADRDPGGDVGLRTGDQ</sequence>
<name>A0A2M4CCV6_9DIPT</name>
<accession>A0A2M4CCV6</accession>
<organism evidence="1">
    <name type="scientific">Anopheles marajoara</name>
    <dbReference type="NCBI Taxonomy" id="58244"/>
    <lineage>
        <taxon>Eukaryota</taxon>
        <taxon>Metazoa</taxon>
        <taxon>Ecdysozoa</taxon>
        <taxon>Arthropoda</taxon>
        <taxon>Hexapoda</taxon>
        <taxon>Insecta</taxon>
        <taxon>Pterygota</taxon>
        <taxon>Neoptera</taxon>
        <taxon>Endopterygota</taxon>
        <taxon>Diptera</taxon>
        <taxon>Nematocera</taxon>
        <taxon>Culicoidea</taxon>
        <taxon>Culicidae</taxon>
        <taxon>Anophelinae</taxon>
        <taxon>Anopheles</taxon>
    </lineage>
</organism>
<evidence type="ECO:0000313" key="1">
    <source>
        <dbReference type="EMBL" id="MBW63099.1"/>
    </source>
</evidence>
<proteinExistence type="predicted"/>
<dbReference type="EMBL" id="GGFJ01013958">
    <property type="protein sequence ID" value="MBW63099.1"/>
    <property type="molecule type" value="Transcribed_RNA"/>
</dbReference>
<protein>
    <submittedName>
        <fullName evidence="1">Putative secreted protein</fullName>
    </submittedName>
</protein>
<dbReference type="AlphaFoldDB" id="A0A2M4CCV6"/>
<reference evidence="1" key="1">
    <citation type="submission" date="2018-01" db="EMBL/GenBank/DDBJ databases">
        <title>An insight into the sialome of Amazonian anophelines.</title>
        <authorList>
            <person name="Ribeiro J.M."/>
            <person name="Scarpassa V."/>
            <person name="Calvo E."/>
        </authorList>
    </citation>
    <scope>NUCLEOTIDE SEQUENCE</scope>
    <source>
        <tissue evidence="1">Salivary glands</tissue>
    </source>
</reference>